<evidence type="ECO:0000256" key="5">
    <source>
        <dbReference type="ARBA" id="ARBA00022989"/>
    </source>
</evidence>
<dbReference type="CDD" id="cd00038">
    <property type="entry name" value="CAP_ED"/>
    <property type="match status" value="1"/>
</dbReference>
<protein>
    <recommendedName>
        <fullName evidence="11">Cyclic nucleotide-binding domain-containing protein</fullName>
    </recommendedName>
</protein>
<keyword evidence="13" id="KW-1185">Reference proteome</keyword>
<evidence type="ECO:0000256" key="9">
    <source>
        <dbReference type="ARBA" id="ARBA00023303"/>
    </source>
</evidence>
<feature type="transmembrane region" description="Helical" evidence="10">
    <location>
        <begin position="209"/>
        <end position="229"/>
    </location>
</feature>
<dbReference type="SUPFAM" id="SSF51206">
    <property type="entry name" value="cAMP-binding domain-like"/>
    <property type="match status" value="1"/>
</dbReference>
<evidence type="ECO:0000259" key="11">
    <source>
        <dbReference type="PROSITE" id="PS50042"/>
    </source>
</evidence>
<comment type="caution">
    <text evidence="12">The sequence shown here is derived from an EMBL/GenBank/DDBJ whole genome shotgun (WGS) entry which is preliminary data.</text>
</comment>
<feature type="transmembrane region" description="Helical" evidence="10">
    <location>
        <begin position="249"/>
        <end position="269"/>
    </location>
</feature>
<evidence type="ECO:0000256" key="7">
    <source>
        <dbReference type="ARBA" id="ARBA00023136"/>
    </source>
</evidence>
<keyword evidence="6" id="KW-0406">Ion transport</keyword>
<dbReference type="FunFam" id="1.10.287.630:FF:000003">
    <property type="entry name" value="Cyclic nucleotide-gated ion channel 1"/>
    <property type="match status" value="1"/>
</dbReference>
<keyword evidence="9" id="KW-0407">Ion channel</keyword>
<name>A0AAD3SJU9_NEPGR</name>
<evidence type="ECO:0000256" key="8">
    <source>
        <dbReference type="ARBA" id="ARBA00023286"/>
    </source>
</evidence>
<dbReference type="InterPro" id="IPR014710">
    <property type="entry name" value="RmlC-like_jellyroll"/>
</dbReference>
<evidence type="ECO:0000313" key="12">
    <source>
        <dbReference type="EMBL" id="GMH11976.1"/>
    </source>
</evidence>
<evidence type="ECO:0000256" key="10">
    <source>
        <dbReference type="SAM" id="Phobius"/>
    </source>
</evidence>
<dbReference type="GO" id="GO:0005216">
    <property type="term" value="F:monoatomic ion channel activity"/>
    <property type="evidence" value="ECO:0007669"/>
    <property type="project" value="InterPro"/>
</dbReference>
<feature type="transmembrane region" description="Helical" evidence="10">
    <location>
        <begin position="175"/>
        <end position="197"/>
    </location>
</feature>
<proteinExistence type="inferred from homology"/>
<dbReference type="GO" id="GO:0012505">
    <property type="term" value="C:endomembrane system"/>
    <property type="evidence" value="ECO:0007669"/>
    <property type="project" value="UniProtKB-SubCell"/>
</dbReference>
<feature type="transmembrane region" description="Helical" evidence="10">
    <location>
        <begin position="332"/>
        <end position="354"/>
    </location>
</feature>
<dbReference type="PROSITE" id="PS50042">
    <property type="entry name" value="CNMP_BINDING_3"/>
    <property type="match status" value="1"/>
</dbReference>
<dbReference type="InterPro" id="IPR000595">
    <property type="entry name" value="cNMP-bd_dom"/>
</dbReference>
<evidence type="ECO:0000256" key="6">
    <source>
        <dbReference type="ARBA" id="ARBA00023065"/>
    </source>
</evidence>
<comment type="similarity">
    <text evidence="2">Belongs to the cyclic nucleotide-gated cation channel (TC 1.A.1.5) family.</text>
</comment>
<sequence length="699" mass="80278">MACNFVLNRSPAKSTVGGYLADDNWILTRKKSHQSLSMALNFKTVRVEDDWNKLEGLDKVLSEDYEKAKNKHMIIDPRGSNASRWNKLFLAVSIVSLLIDPIFFMVPQARPEFCIQNEITVQVILTITRSIADVFYLINIAVQFRTAYVAPSSRVFGRGELVIDPWKIAFRYLRFGFWVDLIAALPLPQVFVWVILPKIRDIMVSESKAALRFIIIIQFIYRLVLAYPLSLQIAKETGIMWKTAWFNAAYNLLFVILASDIAGTSWYLLGIQRQEECWGSACNQNSTYCQIGFFECSMINNQDRNAWVTSSNISTLCQPSDGFYQFGIYGEAVVNTVYLAFFFNRFFYSLWWGLKTLCSLGQNLTSSIHVGENIFTMLVVTLGLINYALLVGNMQSYLESATARLEEWRLKRNDTEKWMHHRQLPEDLRQCIRKYDRYKWVTTRGVDEESLLRRLPTDLQRQIKRHLCLGLLRRVPLFNQMDDRMLDAISERLSPTLCTEGTLVISEGDPLNEMLFIVRGSLHSYTTNGGRAGFFNSTRIGFGDFCGEELLTWALTPPPNGILPVSTRTVKALSDVEAFSLEAGDLKFVAQQFYKLGSREMKHTFHFYSQQWRTWAACYIQAAWRRHKKRRLLGELVAREESSRLPTYTPNADLYEEMDVFVPRPGSGMAVYAARLMADIRRGSSNRFGPDSYNAICSL</sequence>
<gene>
    <name evidence="12" type="ORF">Nepgr_013817</name>
</gene>
<evidence type="ECO:0000256" key="3">
    <source>
        <dbReference type="ARBA" id="ARBA00022448"/>
    </source>
</evidence>
<dbReference type="AlphaFoldDB" id="A0AAD3SJU9"/>
<feature type="transmembrane region" description="Helical" evidence="10">
    <location>
        <begin position="374"/>
        <end position="392"/>
    </location>
</feature>
<dbReference type="EMBL" id="BSYO01000011">
    <property type="protein sequence ID" value="GMH11976.1"/>
    <property type="molecule type" value="Genomic_DNA"/>
</dbReference>
<comment type="subcellular location">
    <subcellularLocation>
        <location evidence="1">Endomembrane system</location>
        <topology evidence="1">Multi-pass membrane protein</topology>
    </subcellularLocation>
</comment>
<dbReference type="Gene3D" id="2.60.120.10">
    <property type="entry name" value="Jelly Rolls"/>
    <property type="match status" value="1"/>
</dbReference>
<dbReference type="Gene3D" id="1.10.287.630">
    <property type="entry name" value="Helix hairpin bin"/>
    <property type="match status" value="1"/>
</dbReference>
<dbReference type="PROSITE" id="PS50096">
    <property type="entry name" value="IQ"/>
    <property type="match status" value="1"/>
</dbReference>
<feature type="domain" description="Cyclic nucleotide-binding" evidence="11">
    <location>
        <begin position="477"/>
        <end position="582"/>
    </location>
</feature>
<keyword evidence="8" id="KW-1071">Ligand-gated ion channel</keyword>
<dbReference type="PANTHER" id="PTHR45651:SF12">
    <property type="entry name" value="CYCLIC NUCLEOTIDE-GATED ION CHANNEL 15-RELATED"/>
    <property type="match status" value="1"/>
</dbReference>
<evidence type="ECO:0000256" key="1">
    <source>
        <dbReference type="ARBA" id="ARBA00004127"/>
    </source>
</evidence>
<organism evidence="12 13">
    <name type="scientific">Nepenthes gracilis</name>
    <name type="common">Slender pitcher plant</name>
    <dbReference type="NCBI Taxonomy" id="150966"/>
    <lineage>
        <taxon>Eukaryota</taxon>
        <taxon>Viridiplantae</taxon>
        <taxon>Streptophyta</taxon>
        <taxon>Embryophyta</taxon>
        <taxon>Tracheophyta</taxon>
        <taxon>Spermatophyta</taxon>
        <taxon>Magnoliopsida</taxon>
        <taxon>eudicotyledons</taxon>
        <taxon>Gunneridae</taxon>
        <taxon>Pentapetalae</taxon>
        <taxon>Caryophyllales</taxon>
        <taxon>Nepenthaceae</taxon>
        <taxon>Nepenthes</taxon>
    </lineage>
</organism>
<keyword evidence="4 10" id="KW-0812">Transmembrane</keyword>
<accession>A0AAD3SJU9</accession>
<dbReference type="GO" id="GO:0016020">
    <property type="term" value="C:membrane"/>
    <property type="evidence" value="ECO:0007669"/>
    <property type="project" value="InterPro"/>
</dbReference>
<dbReference type="FunFam" id="2.60.120.10:FF:000024">
    <property type="entry name" value="Cyclic nucleotide-gated ion channel 1"/>
    <property type="match status" value="1"/>
</dbReference>
<dbReference type="InterPro" id="IPR018490">
    <property type="entry name" value="cNMP-bd_dom_sf"/>
</dbReference>
<evidence type="ECO:0000256" key="2">
    <source>
        <dbReference type="ARBA" id="ARBA00010486"/>
    </source>
</evidence>
<keyword evidence="3" id="KW-0813">Transport</keyword>
<dbReference type="SMART" id="SM00100">
    <property type="entry name" value="cNMP"/>
    <property type="match status" value="1"/>
</dbReference>
<reference evidence="12" key="1">
    <citation type="submission" date="2023-05" db="EMBL/GenBank/DDBJ databases">
        <title>Nepenthes gracilis genome sequencing.</title>
        <authorList>
            <person name="Fukushima K."/>
        </authorList>
    </citation>
    <scope>NUCLEOTIDE SEQUENCE</scope>
    <source>
        <strain evidence="12">SING2019-196</strain>
    </source>
</reference>
<feature type="transmembrane region" description="Helical" evidence="10">
    <location>
        <begin position="88"/>
        <end position="106"/>
    </location>
</feature>
<dbReference type="PANTHER" id="PTHR45651">
    <property type="entry name" value="CYCLIC NUCLEOTIDE-GATED ION CHANNEL 15-RELATED-RELATED"/>
    <property type="match status" value="1"/>
</dbReference>
<dbReference type="Proteomes" id="UP001279734">
    <property type="component" value="Unassembled WGS sequence"/>
</dbReference>
<dbReference type="Gene3D" id="1.10.287.70">
    <property type="match status" value="1"/>
</dbReference>
<evidence type="ECO:0000256" key="4">
    <source>
        <dbReference type="ARBA" id="ARBA00022692"/>
    </source>
</evidence>
<keyword evidence="7 10" id="KW-0472">Membrane</keyword>
<keyword evidence="5 10" id="KW-1133">Transmembrane helix</keyword>
<evidence type="ECO:0000313" key="13">
    <source>
        <dbReference type="Proteomes" id="UP001279734"/>
    </source>
</evidence>
<dbReference type="SUPFAM" id="SSF81324">
    <property type="entry name" value="Voltage-gated potassium channels"/>
    <property type="match status" value="1"/>
</dbReference>